<evidence type="ECO:0000259" key="4">
    <source>
        <dbReference type="Pfam" id="PF00248"/>
    </source>
</evidence>
<evidence type="ECO:0000256" key="2">
    <source>
        <dbReference type="ARBA" id="ARBA00023004"/>
    </source>
</evidence>
<feature type="domain" description="NADP-dependent oxidoreductase" evidence="4">
    <location>
        <begin position="4"/>
        <end position="208"/>
    </location>
</feature>
<accession>A0A7X2N3H7</accession>
<dbReference type="Pfam" id="PF13534">
    <property type="entry name" value="Fer4_17"/>
    <property type="match status" value="1"/>
</dbReference>
<evidence type="ECO:0000256" key="3">
    <source>
        <dbReference type="ARBA" id="ARBA00023014"/>
    </source>
</evidence>
<gene>
    <name evidence="5" type="ORF">FYJ50_06835</name>
</gene>
<keyword evidence="1" id="KW-0479">Metal-binding</keyword>
<name>A0A7X2N3H7_9FIRM</name>
<dbReference type="PROSITE" id="PS00198">
    <property type="entry name" value="4FE4S_FER_1"/>
    <property type="match status" value="1"/>
</dbReference>
<sequence>MKTIVLGTSNIKCDQNAFGALEIQRLLMQDAIDLIQQAYNNGFCFFNTARFYTDSEEKIGIALKNIKRKSFYIATKTKAETPAAFWKDLNTSLNYLKTDYVDLYQFQCTNKIYKPNDGTGMYECMMKAKDDGFIHHIGLSTHNLKIAKNAIISGLYETIQYPLSYLSGKEELELISLCKNYNVGFIATKIRNDGLLPQMDLSIAYMSQFDNVLCVWDIQRESELNTLLDLTKKIPVLDDDKKDRIHKEVIKFTNHFCHGCKECLPCPKNIKIDTCLRSMLSYKRANEIEPDIKNEMMKIKECVHCNLCRIRCPYDLDVPEMLKQNLKEYLNASGGNEDKNEL</sequence>
<dbReference type="GO" id="GO:0051536">
    <property type="term" value="F:iron-sulfur cluster binding"/>
    <property type="evidence" value="ECO:0007669"/>
    <property type="project" value="UniProtKB-KW"/>
</dbReference>
<dbReference type="PANTHER" id="PTHR43312:SF1">
    <property type="entry name" value="NADP-DEPENDENT OXIDOREDUCTASE DOMAIN-CONTAINING PROTEIN"/>
    <property type="match status" value="1"/>
</dbReference>
<dbReference type="AlphaFoldDB" id="A0A7X2N3H7"/>
<keyword evidence="2" id="KW-0408">Iron</keyword>
<dbReference type="EMBL" id="VUMM01000013">
    <property type="protein sequence ID" value="MSS01812.1"/>
    <property type="molecule type" value="Genomic_DNA"/>
</dbReference>
<dbReference type="Pfam" id="PF00248">
    <property type="entry name" value="Aldo_ket_red"/>
    <property type="match status" value="1"/>
</dbReference>
<dbReference type="SUPFAM" id="SSF54862">
    <property type="entry name" value="4Fe-4S ferredoxins"/>
    <property type="match status" value="1"/>
</dbReference>
<comment type="caution">
    <text evidence="5">The sequence shown here is derived from an EMBL/GenBank/DDBJ whole genome shotgun (WGS) entry which is preliminary data.</text>
</comment>
<evidence type="ECO:0000313" key="6">
    <source>
        <dbReference type="Proteomes" id="UP000470082"/>
    </source>
</evidence>
<organism evidence="5 6">
    <name type="scientific">Floccifex porci</name>
    <dbReference type="NCBI Taxonomy" id="2606629"/>
    <lineage>
        <taxon>Bacteria</taxon>
        <taxon>Bacillati</taxon>
        <taxon>Bacillota</taxon>
        <taxon>Erysipelotrichia</taxon>
        <taxon>Erysipelotrichales</taxon>
        <taxon>Erysipelotrichaceae</taxon>
        <taxon>Floccifex</taxon>
    </lineage>
</organism>
<keyword evidence="3" id="KW-0411">Iron-sulfur</keyword>
<dbReference type="InterPro" id="IPR023210">
    <property type="entry name" value="NADP_OxRdtase_dom"/>
</dbReference>
<dbReference type="Gene3D" id="3.20.20.100">
    <property type="entry name" value="NADP-dependent oxidoreductase domain"/>
    <property type="match status" value="1"/>
</dbReference>
<evidence type="ECO:0000313" key="5">
    <source>
        <dbReference type="EMBL" id="MSS01812.1"/>
    </source>
</evidence>
<proteinExistence type="predicted"/>
<evidence type="ECO:0000256" key="1">
    <source>
        <dbReference type="ARBA" id="ARBA00022723"/>
    </source>
</evidence>
<dbReference type="GO" id="GO:0046872">
    <property type="term" value="F:metal ion binding"/>
    <property type="evidence" value="ECO:0007669"/>
    <property type="project" value="UniProtKB-KW"/>
</dbReference>
<dbReference type="SUPFAM" id="SSF51430">
    <property type="entry name" value="NAD(P)-linked oxidoreductase"/>
    <property type="match status" value="1"/>
</dbReference>
<dbReference type="PANTHER" id="PTHR43312">
    <property type="entry name" value="D-THREO-ALDOSE 1-DEHYDROGENASE"/>
    <property type="match status" value="1"/>
</dbReference>
<keyword evidence="6" id="KW-1185">Reference proteome</keyword>
<dbReference type="Proteomes" id="UP000470082">
    <property type="component" value="Unassembled WGS sequence"/>
</dbReference>
<reference evidence="5 6" key="1">
    <citation type="submission" date="2019-08" db="EMBL/GenBank/DDBJ databases">
        <title>In-depth cultivation of the pig gut microbiome towards novel bacterial diversity and tailored functional studies.</title>
        <authorList>
            <person name="Wylensek D."/>
            <person name="Hitch T.C.A."/>
            <person name="Clavel T."/>
        </authorList>
    </citation>
    <scope>NUCLEOTIDE SEQUENCE [LARGE SCALE GENOMIC DNA]</scope>
    <source>
        <strain evidence="5 6">LKV-178-WT-2G</strain>
    </source>
</reference>
<dbReference type="RefSeq" id="WP_154460436.1">
    <property type="nucleotide sequence ID" value="NZ_VUMM01000013.1"/>
</dbReference>
<protein>
    <submittedName>
        <fullName evidence="5">Aldo/keto reductase</fullName>
    </submittedName>
</protein>
<dbReference type="InterPro" id="IPR017900">
    <property type="entry name" value="4Fe4S_Fe_S_CS"/>
</dbReference>
<dbReference type="InterPro" id="IPR036812">
    <property type="entry name" value="NAD(P)_OxRdtase_dom_sf"/>
</dbReference>
<dbReference type="InterPro" id="IPR053135">
    <property type="entry name" value="AKR2_Oxidoreductase"/>
</dbReference>